<comment type="caution">
    <text evidence="1">Lacks conserved residue(s) required for the propagation of feature annotation.</text>
</comment>
<comment type="subcellular location">
    <subcellularLocation>
        <location evidence="1">Cell outer membrane</location>
    </subcellularLocation>
</comment>
<dbReference type="Gene3D" id="2.60.450.10">
    <property type="entry name" value="Lipopolysaccharide (LPS) transport protein A like domain"/>
    <property type="match status" value="1"/>
</dbReference>
<name>A0A8J3F7J7_9BURK</name>
<evidence type="ECO:0000313" key="4">
    <source>
        <dbReference type="EMBL" id="GGI55501.1"/>
    </source>
</evidence>
<dbReference type="GO" id="GO:0009279">
    <property type="term" value="C:cell outer membrane"/>
    <property type="evidence" value="ECO:0007669"/>
    <property type="project" value="UniProtKB-SubCell"/>
</dbReference>
<dbReference type="RefSeq" id="WP_229724139.1">
    <property type="nucleotide sequence ID" value="NZ_BMDP01000004.1"/>
</dbReference>
<evidence type="ECO:0000256" key="1">
    <source>
        <dbReference type="HAMAP-Rule" id="MF_01411"/>
    </source>
</evidence>
<keyword evidence="1" id="KW-0998">Cell outer membrane</keyword>
<dbReference type="PANTHER" id="PTHR30189">
    <property type="entry name" value="LPS-ASSEMBLY PROTEIN"/>
    <property type="match status" value="1"/>
</dbReference>
<comment type="subunit">
    <text evidence="1">Component of the lipopolysaccharide transport and assembly complex. Interacts with LptE and LptA.</text>
</comment>
<evidence type="ECO:0000256" key="2">
    <source>
        <dbReference type="SAM" id="MobiDB-lite"/>
    </source>
</evidence>
<comment type="similarity">
    <text evidence="1">Belongs to the LptD family.</text>
</comment>
<evidence type="ECO:0000313" key="5">
    <source>
        <dbReference type="Proteomes" id="UP000627205"/>
    </source>
</evidence>
<dbReference type="InterPro" id="IPR050218">
    <property type="entry name" value="LptD"/>
</dbReference>
<accession>A0A8J3F7J7</accession>
<keyword evidence="1" id="KW-0732">Signal</keyword>
<dbReference type="Proteomes" id="UP000627205">
    <property type="component" value="Unassembled WGS sequence"/>
</dbReference>
<keyword evidence="5" id="KW-1185">Reference proteome</keyword>
<feature type="region of interest" description="Disordered" evidence="2">
    <location>
        <begin position="19"/>
        <end position="40"/>
    </location>
</feature>
<gene>
    <name evidence="1 4" type="primary">lptD</name>
    <name evidence="4" type="ORF">GCM10011430_26750</name>
</gene>
<feature type="domain" description="LptD C-terminal" evidence="3">
    <location>
        <begin position="267"/>
        <end position="635"/>
    </location>
</feature>
<sequence>MSLTVAAVALPAVAQTTAERKVSDDEAPTNVSAEQMTGRPDREVVLERDVEITRGETTVNSDHATYWIEEDEVEASGNVRMTRFGDRYTGDKMRLKMDTGEGYVENPTYHMKANNAHGTADRLDFESQERAHVSSATYSTCEGPDPDWYLKSSTMTFDKGLDTGTASGAVIYFKDVPIIGTPYISFPLSDARKSGFLPPSIGTSSRGGLEIMTPYYFNIAPNRDFTLSPRYIARRGLMIGGEARYLDYDYSGETKFEYLGDDRETHTNRYSISSQHRQRLTPQASFAWNLNGASDDNYPSDFSQNLATSTERLLLRDLNFTYKGSFWAATARASNYQVLQDPDAPITRPYDRLPQLTWRGQQYDVGGFDWSTTVQATSFWHPDYVRGDRFVVNPSISYPIVRPSYFITPKVSLTATSYNLQNTEAQFNNGLTYDSSPGYALPTFSLDSGLIFERDTSLFGSNMTQTLEPRLFYVKTPYRDQSRTPIFDTGEADLSFAQIFSENRFVGYDRISDADQLTAALVTRYLEPNGAERMRLAIGQRFYFEDQRVTLPNQVPNNDTKSDLLASAAIRFSEKLSTEATIQYSATQKDVTRANYTVSWRPEPKKVLNLSYRIDVPNELRQIDVSGQWPIADRWYGVARVNYSLDNNYAERNAVPLNVPPANGLSEGLLGLEYKADCWIFRIVAQRIPTSTGESNSSLFFQLELSGLAKLGSDPLSALRTSIPGYQPISNQSNTNHSGM</sequence>
<dbReference type="GO" id="GO:0043165">
    <property type="term" value="P:Gram-negative-bacterium-type cell outer membrane assembly"/>
    <property type="evidence" value="ECO:0007669"/>
    <property type="project" value="UniProtKB-UniRule"/>
</dbReference>
<keyword evidence="1" id="KW-0472">Membrane</keyword>
<dbReference type="HAMAP" id="MF_01411">
    <property type="entry name" value="LPS_assembly_LptD"/>
    <property type="match status" value="1"/>
</dbReference>
<dbReference type="InterPro" id="IPR007543">
    <property type="entry name" value="LptD_C"/>
</dbReference>
<comment type="function">
    <text evidence="1">Together with LptE, is involved in the assembly of lipopolysaccharide (LPS) at the surface of the outer membrane.</text>
</comment>
<dbReference type="PANTHER" id="PTHR30189:SF1">
    <property type="entry name" value="LPS-ASSEMBLY PROTEIN LPTD"/>
    <property type="match status" value="1"/>
</dbReference>
<organism evidence="4 5">
    <name type="scientific">Oxalicibacterium solurbis</name>
    <dbReference type="NCBI Taxonomy" id="69280"/>
    <lineage>
        <taxon>Bacteria</taxon>
        <taxon>Pseudomonadati</taxon>
        <taxon>Pseudomonadota</taxon>
        <taxon>Betaproteobacteria</taxon>
        <taxon>Burkholderiales</taxon>
        <taxon>Oxalobacteraceae</taxon>
        <taxon>Oxalicibacterium</taxon>
    </lineage>
</organism>
<protein>
    <recommendedName>
        <fullName evidence="1">LPS-assembly protein LptD</fullName>
    </recommendedName>
</protein>
<comment type="caution">
    <text evidence="4">The sequence shown here is derived from an EMBL/GenBank/DDBJ whole genome shotgun (WGS) entry which is preliminary data.</text>
</comment>
<evidence type="ECO:0000259" key="3">
    <source>
        <dbReference type="Pfam" id="PF04453"/>
    </source>
</evidence>
<dbReference type="GO" id="GO:1990351">
    <property type="term" value="C:transporter complex"/>
    <property type="evidence" value="ECO:0007669"/>
    <property type="project" value="TreeGrafter"/>
</dbReference>
<dbReference type="EMBL" id="BMDP01000004">
    <property type="protein sequence ID" value="GGI55501.1"/>
    <property type="molecule type" value="Genomic_DNA"/>
</dbReference>
<reference evidence="4" key="2">
    <citation type="submission" date="2020-09" db="EMBL/GenBank/DDBJ databases">
        <authorList>
            <person name="Sun Q."/>
            <person name="Sedlacek I."/>
        </authorList>
    </citation>
    <scope>NUCLEOTIDE SEQUENCE</scope>
    <source>
        <strain evidence="4">CCM 7664</strain>
    </source>
</reference>
<dbReference type="GO" id="GO:0015920">
    <property type="term" value="P:lipopolysaccharide transport"/>
    <property type="evidence" value="ECO:0007669"/>
    <property type="project" value="InterPro"/>
</dbReference>
<dbReference type="AlphaFoldDB" id="A0A8J3F7J7"/>
<proteinExistence type="inferred from homology"/>
<dbReference type="InterPro" id="IPR020889">
    <property type="entry name" value="LipoPS_assembly_LptD"/>
</dbReference>
<dbReference type="Pfam" id="PF04453">
    <property type="entry name" value="LptD"/>
    <property type="match status" value="1"/>
</dbReference>
<reference evidence="4" key="1">
    <citation type="journal article" date="2014" name="Int. J. Syst. Evol. Microbiol.">
        <title>Complete genome sequence of Corynebacterium casei LMG S-19264T (=DSM 44701T), isolated from a smear-ripened cheese.</title>
        <authorList>
            <consortium name="US DOE Joint Genome Institute (JGI-PGF)"/>
            <person name="Walter F."/>
            <person name="Albersmeier A."/>
            <person name="Kalinowski J."/>
            <person name="Ruckert C."/>
        </authorList>
    </citation>
    <scope>NUCLEOTIDE SEQUENCE</scope>
    <source>
        <strain evidence="4">CCM 7664</strain>
    </source>
</reference>